<keyword evidence="1" id="KW-0472">Membrane</keyword>
<dbReference type="EnsemblMetazoa" id="G7106.1">
    <property type="protein sequence ID" value="G7106.1:cds"/>
    <property type="gene ID" value="G7106"/>
</dbReference>
<keyword evidence="1" id="KW-1133">Transmembrane helix</keyword>
<sequence length="93" mass="10280">MTEELVGSSKQLTLWIIGFSVALGVSVVFIITTCILTILRKKSIKTKIRTDDKQPCLTSTTATEHPGTSNMASNYQELVTDGERNTYESILLK</sequence>
<proteinExistence type="predicted"/>
<evidence type="ECO:0000256" key="1">
    <source>
        <dbReference type="SAM" id="Phobius"/>
    </source>
</evidence>
<protein>
    <submittedName>
        <fullName evidence="2">Uncharacterized protein</fullName>
    </submittedName>
</protein>
<organism evidence="2 3">
    <name type="scientific">Magallana gigas</name>
    <name type="common">Pacific oyster</name>
    <name type="synonym">Crassostrea gigas</name>
    <dbReference type="NCBI Taxonomy" id="29159"/>
    <lineage>
        <taxon>Eukaryota</taxon>
        <taxon>Metazoa</taxon>
        <taxon>Spiralia</taxon>
        <taxon>Lophotrochozoa</taxon>
        <taxon>Mollusca</taxon>
        <taxon>Bivalvia</taxon>
        <taxon>Autobranchia</taxon>
        <taxon>Pteriomorphia</taxon>
        <taxon>Ostreida</taxon>
        <taxon>Ostreoidea</taxon>
        <taxon>Ostreidae</taxon>
        <taxon>Magallana</taxon>
    </lineage>
</organism>
<keyword evidence="3" id="KW-1185">Reference proteome</keyword>
<evidence type="ECO:0000313" key="2">
    <source>
        <dbReference type="EnsemblMetazoa" id="G7106.1:cds"/>
    </source>
</evidence>
<evidence type="ECO:0000313" key="3">
    <source>
        <dbReference type="Proteomes" id="UP000005408"/>
    </source>
</evidence>
<reference evidence="2" key="1">
    <citation type="submission" date="2022-08" db="UniProtKB">
        <authorList>
            <consortium name="EnsemblMetazoa"/>
        </authorList>
    </citation>
    <scope>IDENTIFICATION</scope>
    <source>
        <strain evidence="2">05x7-T-G4-1.051#20</strain>
    </source>
</reference>
<name>A0A8W8NTI0_MAGGI</name>
<dbReference type="AlphaFoldDB" id="A0A8W8NTI0"/>
<feature type="transmembrane region" description="Helical" evidence="1">
    <location>
        <begin position="12"/>
        <end position="39"/>
    </location>
</feature>
<dbReference type="Proteomes" id="UP000005408">
    <property type="component" value="Unassembled WGS sequence"/>
</dbReference>
<accession>A0A8W8NTI0</accession>
<keyword evidence="1" id="KW-0812">Transmembrane</keyword>